<feature type="region of interest" description="Disordered" evidence="1">
    <location>
        <begin position="1"/>
        <end position="63"/>
    </location>
</feature>
<sequence>MAGAGSTAAGKAAAVAADVNGGDMKEASGERGRIGRPDALSTRGSSPPSRLASSSQAPAQEMH</sequence>
<name>A0A4Y3WJN2_NITWI</name>
<dbReference type="EMBL" id="BJNF01000118">
    <property type="protein sequence ID" value="GEC17556.1"/>
    <property type="molecule type" value="Genomic_DNA"/>
</dbReference>
<dbReference type="Proteomes" id="UP000318825">
    <property type="component" value="Unassembled WGS sequence"/>
</dbReference>
<comment type="caution">
    <text evidence="2">The sequence shown here is derived from an EMBL/GenBank/DDBJ whole genome shotgun (WGS) entry which is preliminary data.</text>
</comment>
<protein>
    <submittedName>
        <fullName evidence="2">Uncharacterized protein</fullName>
    </submittedName>
</protein>
<feature type="compositionally biased region" description="Low complexity" evidence="1">
    <location>
        <begin position="1"/>
        <end position="22"/>
    </location>
</feature>
<gene>
    <name evidence="2" type="ORF">NWI01_34480</name>
</gene>
<accession>A0A4Y3WJN2</accession>
<proteinExistence type="predicted"/>
<evidence type="ECO:0000256" key="1">
    <source>
        <dbReference type="SAM" id="MobiDB-lite"/>
    </source>
</evidence>
<dbReference type="AlphaFoldDB" id="A0A4Y3WJN2"/>
<feature type="compositionally biased region" description="Basic and acidic residues" evidence="1">
    <location>
        <begin position="23"/>
        <end position="36"/>
    </location>
</feature>
<feature type="compositionally biased region" description="Low complexity" evidence="1">
    <location>
        <begin position="45"/>
        <end position="63"/>
    </location>
</feature>
<organism evidence="2 3">
    <name type="scientific">Nitrobacter winogradskyi</name>
    <name type="common">Nitrobacter agilis</name>
    <dbReference type="NCBI Taxonomy" id="913"/>
    <lineage>
        <taxon>Bacteria</taxon>
        <taxon>Pseudomonadati</taxon>
        <taxon>Pseudomonadota</taxon>
        <taxon>Alphaproteobacteria</taxon>
        <taxon>Hyphomicrobiales</taxon>
        <taxon>Nitrobacteraceae</taxon>
        <taxon>Nitrobacter</taxon>
    </lineage>
</organism>
<reference evidence="2 3" key="1">
    <citation type="submission" date="2019-06" db="EMBL/GenBank/DDBJ databases">
        <title>Whole genome shotgun sequence of Nitrobacter winogradskyi NBRC 14297.</title>
        <authorList>
            <person name="Hosoyama A."/>
            <person name="Uohara A."/>
            <person name="Ohji S."/>
            <person name="Ichikawa N."/>
        </authorList>
    </citation>
    <scope>NUCLEOTIDE SEQUENCE [LARGE SCALE GENOMIC DNA]</scope>
    <source>
        <strain evidence="2 3">NBRC 14297</strain>
    </source>
</reference>
<evidence type="ECO:0000313" key="2">
    <source>
        <dbReference type="EMBL" id="GEC17556.1"/>
    </source>
</evidence>
<evidence type="ECO:0000313" key="3">
    <source>
        <dbReference type="Proteomes" id="UP000318825"/>
    </source>
</evidence>